<accession>A0A0C2SE06</accession>
<dbReference type="EMBL" id="JXRP01000006">
    <property type="protein sequence ID" value="KIL52189.1"/>
    <property type="molecule type" value="Genomic_DNA"/>
</dbReference>
<proteinExistence type="predicted"/>
<comment type="caution">
    <text evidence="1">The sequence shown here is derived from an EMBL/GenBank/DDBJ whole genome shotgun (WGS) entry which is preliminary data.</text>
</comment>
<dbReference type="STRING" id="889306.KP78_05590"/>
<sequence length="37" mass="4307">MFGCRINGILVPSFTLLIKKNQYKKIILPLLNNLLNY</sequence>
<dbReference type="Proteomes" id="UP000031938">
    <property type="component" value="Unassembled WGS sequence"/>
</dbReference>
<reference evidence="1 2" key="1">
    <citation type="submission" date="2015-01" db="EMBL/GenBank/DDBJ databases">
        <title>Genome sequencing of Jeotgalibacillus soli.</title>
        <authorList>
            <person name="Goh K.M."/>
            <person name="Chan K.-G."/>
            <person name="Yaakop A.S."/>
            <person name="Ee R."/>
            <person name="Gan H.M."/>
            <person name="Chan C.S."/>
        </authorList>
    </citation>
    <scope>NUCLEOTIDE SEQUENCE [LARGE SCALE GENOMIC DNA]</scope>
    <source>
        <strain evidence="1 2">P9</strain>
    </source>
</reference>
<dbReference type="AlphaFoldDB" id="A0A0C2SE06"/>
<keyword evidence="2" id="KW-1185">Reference proteome</keyword>
<evidence type="ECO:0000313" key="2">
    <source>
        <dbReference type="Proteomes" id="UP000031938"/>
    </source>
</evidence>
<evidence type="ECO:0000313" key="1">
    <source>
        <dbReference type="EMBL" id="KIL52189.1"/>
    </source>
</evidence>
<dbReference type="PATRIC" id="fig|889306.3.peg.558"/>
<name>A0A0C2SE06_9BACL</name>
<protein>
    <submittedName>
        <fullName evidence="1">Uncharacterized protein</fullName>
    </submittedName>
</protein>
<gene>
    <name evidence="1" type="ORF">KP78_05590</name>
</gene>
<organism evidence="1 2">
    <name type="scientific">Jeotgalibacillus soli</name>
    <dbReference type="NCBI Taxonomy" id="889306"/>
    <lineage>
        <taxon>Bacteria</taxon>
        <taxon>Bacillati</taxon>
        <taxon>Bacillota</taxon>
        <taxon>Bacilli</taxon>
        <taxon>Bacillales</taxon>
        <taxon>Caryophanaceae</taxon>
        <taxon>Jeotgalibacillus</taxon>
    </lineage>
</organism>